<keyword evidence="1" id="KW-0175">Coiled coil</keyword>
<evidence type="ECO:0000256" key="2">
    <source>
        <dbReference type="SAM" id="MobiDB-lite"/>
    </source>
</evidence>
<dbReference type="OrthoDB" id="434596at2759"/>
<organism evidence="3 4">
    <name type="scientific">Symbiodinium microadriaticum</name>
    <name type="common">Dinoflagellate</name>
    <name type="synonym">Zooxanthella microadriatica</name>
    <dbReference type="NCBI Taxonomy" id="2951"/>
    <lineage>
        <taxon>Eukaryota</taxon>
        <taxon>Sar</taxon>
        <taxon>Alveolata</taxon>
        <taxon>Dinophyceae</taxon>
        <taxon>Suessiales</taxon>
        <taxon>Symbiodiniaceae</taxon>
        <taxon>Symbiodinium</taxon>
    </lineage>
</organism>
<proteinExistence type="predicted"/>
<feature type="region of interest" description="Disordered" evidence="2">
    <location>
        <begin position="238"/>
        <end position="275"/>
    </location>
</feature>
<feature type="region of interest" description="Disordered" evidence="2">
    <location>
        <begin position="188"/>
        <end position="223"/>
    </location>
</feature>
<dbReference type="EMBL" id="LSRX01000277">
    <property type="protein sequence ID" value="OLQ01949.1"/>
    <property type="molecule type" value="Genomic_DNA"/>
</dbReference>
<sequence length="457" mass="50485">MEKKVEEAEALLQKLEELIAPFLKLKASGVGGFETPAALEKEARELHQAMRDAASKAKTMSTETAREDASHGGRPAAVARRELAVLSNRAEKVIMKGKLALTALEKLLEVATNALSKRLGAALRGEKTPVKDLTQEAATSPLHQASIGISHRTKGVVSIRVPILCHTMADGAGRGDKKKFNFLDGSFHRQHGKAKGSGRQSHPSSAARGPRPGLDQAEQEAASMAGLDQRAAAFGAGLDQRNPGLDQEEPAPGTGAWRAKRSTSSRFGPTRDRRVENRQGLMQSLISMNTTMVQERQALRIAKEEMAEKHRIAMEQAQDDFEQQIQKAMEVARCEERQIAEAERRELVAEHERSLQLAQAQDSYENARKAWKLLEQNYKNLLAAKDRAVKAAESKAENLKEQLESAKSTAEAHYGIRNALREEVHAQAEQIGHLKIEVQHLKAQLTEMEEPKKRQRK</sequence>
<gene>
    <name evidence="3" type="ORF">AK812_SmicGene15274</name>
</gene>
<evidence type="ECO:0000256" key="1">
    <source>
        <dbReference type="SAM" id="Coils"/>
    </source>
</evidence>
<dbReference type="AlphaFoldDB" id="A0A1Q9E3H6"/>
<name>A0A1Q9E3H6_SYMMI</name>
<accession>A0A1Q9E3H6</accession>
<protein>
    <submittedName>
        <fullName evidence="3">Uncharacterized protein</fullName>
    </submittedName>
</protein>
<feature type="coiled-coil region" evidence="1">
    <location>
        <begin position="307"/>
        <end position="409"/>
    </location>
</feature>
<comment type="caution">
    <text evidence="3">The sequence shown here is derived from an EMBL/GenBank/DDBJ whole genome shotgun (WGS) entry which is preliminary data.</text>
</comment>
<feature type="region of interest" description="Disordered" evidence="2">
    <location>
        <begin position="54"/>
        <end position="76"/>
    </location>
</feature>
<reference evidence="3 4" key="1">
    <citation type="submission" date="2016-02" db="EMBL/GenBank/DDBJ databases">
        <title>Genome analysis of coral dinoflagellate symbionts highlights evolutionary adaptations to a symbiotic lifestyle.</title>
        <authorList>
            <person name="Aranda M."/>
            <person name="Li Y."/>
            <person name="Liew Y.J."/>
            <person name="Baumgarten S."/>
            <person name="Simakov O."/>
            <person name="Wilson M."/>
            <person name="Piel J."/>
            <person name="Ashoor H."/>
            <person name="Bougouffa S."/>
            <person name="Bajic V.B."/>
            <person name="Ryu T."/>
            <person name="Ravasi T."/>
            <person name="Bayer T."/>
            <person name="Micklem G."/>
            <person name="Kim H."/>
            <person name="Bhak J."/>
            <person name="Lajeunesse T.C."/>
            <person name="Voolstra C.R."/>
        </authorList>
    </citation>
    <scope>NUCLEOTIDE SEQUENCE [LARGE SCALE GENOMIC DNA]</scope>
    <source>
        <strain evidence="3 4">CCMP2467</strain>
    </source>
</reference>
<evidence type="ECO:0000313" key="3">
    <source>
        <dbReference type="EMBL" id="OLQ01949.1"/>
    </source>
</evidence>
<keyword evidence="4" id="KW-1185">Reference proteome</keyword>
<evidence type="ECO:0000313" key="4">
    <source>
        <dbReference type="Proteomes" id="UP000186817"/>
    </source>
</evidence>
<dbReference type="Proteomes" id="UP000186817">
    <property type="component" value="Unassembled WGS sequence"/>
</dbReference>